<name>A4C4G8_9GAMM</name>
<accession>A4C4G8</accession>
<protein>
    <recommendedName>
        <fullName evidence="3">Type VI secretion system contractile sheath small subunit</fullName>
    </recommendedName>
</protein>
<dbReference type="PIRSF" id="PIRSF028301">
    <property type="entry name" value="UCP028301"/>
    <property type="match status" value="1"/>
</dbReference>
<evidence type="ECO:0000313" key="1">
    <source>
        <dbReference type="EMBL" id="EAR30450.1"/>
    </source>
</evidence>
<dbReference type="OrthoDB" id="9789942at2"/>
<dbReference type="eggNOG" id="COG3516">
    <property type="taxonomic scope" value="Bacteria"/>
</dbReference>
<evidence type="ECO:0000313" key="2">
    <source>
        <dbReference type="Proteomes" id="UP000006201"/>
    </source>
</evidence>
<reference evidence="1 2" key="1">
    <citation type="submission" date="2006-02" db="EMBL/GenBank/DDBJ databases">
        <authorList>
            <person name="Moran M.A."/>
            <person name="Kjelleberg S."/>
            <person name="Egan S."/>
            <person name="Saunders N."/>
            <person name="Thomas T."/>
            <person name="Ferriera S."/>
            <person name="Johnson J."/>
            <person name="Kravitz S."/>
            <person name="Halpern A."/>
            <person name="Remington K."/>
            <person name="Beeson K."/>
            <person name="Tran B."/>
            <person name="Rogers Y.-H."/>
            <person name="Friedman R."/>
            <person name="Venter J.C."/>
        </authorList>
    </citation>
    <scope>NUCLEOTIDE SEQUENCE [LARGE SCALE GENOMIC DNA]</scope>
    <source>
        <strain evidence="1 2">D2</strain>
    </source>
</reference>
<comment type="caution">
    <text evidence="1">The sequence shown here is derived from an EMBL/GenBank/DDBJ whole genome shotgun (WGS) entry which is preliminary data.</text>
</comment>
<evidence type="ECO:0008006" key="3">
    <source>
        <dbReference type="Google" id="ProtNLM"/>
    </source>
</evidence>
<keyword evidence="2" id="KW-1185">Reference proteome</keyword>
<proteinExistence type="predicted"/>
<dbReference type="STRING" id="87626.PTD2_02736"/>
<organism evidence="1 2">
    <name type="scientific">Pseudoalteromonas tunicata D2</name>
    <dbReference type="NCBI Taxonomy" id="87626"/>
    <lineage>
        <taxon>Bacteria</taxon>
        <taxon>Pseudomonadati</taxon>
        <taxon>Pseudomonadota</taxon>
        <taxon>Gammaproteobacteria</taxon>
        <taxon>Alteromonadales</taxon>
        <taxon>Pseudoalteromonadaceae</taxon>
        <taxon>Pseudoalteromonas</taxon>
    </lineage>
</organism>
<sequence>MASRSKGVGSVAPKERINISYRPATGAAKEGIELPFKVLVLGDFTQTKDALNTEARKLINVNKSNFDEVMDDLDLKLNFSVPNKMMGDSEETIDISLDISKLSDFEPDQIIEQIDELKKILQLREALKSLKGPLGNSPQMRRQIQRLLSDEASRNELKKEIGLLQ</sequence>
<dbReference type="InterPro" id="IPR008312">
    <property type="entry name" value="T6SS_TssB1"/>
</dbReference>
<dbReference type="EMBL" id="AAOH01000001">
    <property type="protein sequence ID" value="EAR30450.1"/>
    <property type="molecule type" value="Genomic_DNA"/>
</dbReference>
<dbReference type="Proteomes" id="UP000006201">
    <property type="component" value="Unassembled WGS sequence"/>
</dbReference>
<dbReference type="HOGENOM" id="CLU_111033_1_0_6"/>
<gene>
    <name evidence="1" type="ORF">PTD2_02736</name>
</gene>
<dbReference type="AlphaFoldDB" id="A4C4G8"/>
<dbReference type="PANTHER" id="PTHR35850:SF2">
    <property type="entry name" value="TYPE VI SECRETION SYSTEM CONTRACTILE SHEATH SMALL SUBUNIT"/>
    <property type="match status" value="1"/>
</dbReference>
<dbReference type="NCBIfam" id="TIGR03358">
    <property type="entry name" value="VI_chp_5"/>
    <property type="match status" value="1"/>
</dbReference>
<dbReference type="Pfam" id="PF05591">
    <property type="entry name" value="T6SS_VipA"/>
    <property type="match status" value="1"/>
</dbReference>
<dbReference type="PANTHER" id="PTHR35850">
    <property type="entry name" value="CYTOPLASMIC PROTEIN-RELATED"/>
    <property type="match status" value="1"/>
</dbReference>